<dbReference type="RefSeq" id="WP_009140437.1">
    <property type="nucleotide sequence ID" value="NZ_JH126467.1"/>
</dbReference>
<dbReference type="Proteomes" id="UP000004830">
    <property type="component" value="Unassembled WGS sequence"/>
</dbReference>
<accession>G1WGD8</accession>
<dbReference type="AlphaFoldDB" id="G1WGD8"/>
<evidence type="ECO:0000313" key="2">
    <source>
        <dbReference type="Proteomes" id="UP000004830"/>
    </source>
</evidence>
<organism evidence="1 2">
    <name type="scientific">Collinsella tanakaei YIT 12063</name>
    <dbReference type="NCBI Taxonomy" id="742742"/>
    <lineage>
        <taxon>Bacteria</taxon>
        <taxon>Bacillati</taxon>
        <taxon>Actinomycetota</taxon>
        <taxon>Coriobacteriia</taxon>
        <taxon>Coriobacteriales</taxon>
        <taxon>Coriobacteriaceae</taxon>
        <taxon>Collinsella</taxon>
    </lineage>
</organism>
<protein>
    <submittedName>
        <fullName evidence="1">Uncharacterized protein</fullName>
    </submittedName>
</protein>
<keyword evidence="2" id="KW-1185">Reference proteome</keyword>
<sequence>MPGIKLSATIDVKSLSKQLTKKGDKYAQAMNRTITDMKRSAPKTVADITTGRYKIAKGEINPNSKRFQGRCSITGGVRDFQMTYRSRMLTVLHFKPAPAAAPAGGRRYTIKVEILKGHKKAMAPVGKPGSMGGAYSAKSPYMYMGGIKPPMQRIGGTTMRAKGGKSNGPKGGRKSYVHPGAEHKAATTLSIPQMVTNENIYGTTQKALAKLMQEKLNYRLSQC</sequence>
<dbReference type="eggNOG" id="ENOG5031UVP">
    <property type="taxonomic scope" value="Bacteria"/>
</dbReference>
<reference evidence="1 2" key="1">
    <citation type="submission" date="2011-06" db="EMBL/GenBank/DDBJ databases">
        <title>The Genome Sequence of Collinsella tanakaei YIT 12063.</title>
        <authorList>
            <consortium name="The Broad Institute Genome Sequencing Platform"/>
            <person name="Earl A."/>
            <person name="Ward D."/>
            <person name="Feldgarden M."/>
            <person name="Gevers D."/>
            <person name="Morotomi M."/>
            <person name="Young S.K."/>
            <person name="Zeng Q."/>
            <person name="Gargeya S."/>
            <person name="Fitzgerald M."/>
            <person name="Haas B."/>
            <person name="Abouelleil A."/>
            <person name="Alvarado L."/>
            <person name="Arachchi H.M."/>
            <person name="Berlin A."/>
            <person name="Brown A."/>
            <person name="Chapman S.B."/>
            <person name="Chen Z."/>
            <person name="Dunbar C."/>
            <person name="Freedman E."/>
            <person name="Gearin G."/>
            <person name="Gellesch M."/>
            <person name="Goldberg J."/>
            <person name="Griggs A."/>
            <person name="Gujja S."/>
            <person name="Heiman D."/>
            <person name="Howarth C."/>
            <person name="Larson L."/>
            <person name="Lui A."/>
            <person name="MacDonald P.J.P."/>
            <person name="Mehta T."/>
            <person name="Montmayeur A."/>
            <person name="Murphy C."/>
            <person name="Neiman D."/>
            <person name="Pearson M."/>
            <person name="Priest M."/>
            <person name="Roberts A."/>
            <person name="Saif S."/>
            <person name="Shea T."/>
            <person name="Shenoy N."/>
            <person name="Sisk P."/>
            <person name="Stolte C."/>
            <person name="Sykes S."/>
            <person name="Wortman J."/>
            <person name="Nusbaum C."/>
            <person name="Birren B."/>
        </authorList>
    </citation>
    <scope>NUCLEOTIDE SEQUENCE [LARGE SCALE GENOMIC DNA]</scope>
    <source>
        <strain evidence="1 2">YIT 12063</strain>
    </source>
</reference>
<dbReference type="EMBL" id="ADLS01000006">
    <property type="protein sequence ID" value="EGX67389.1"/>
    <property type="molecule type" value="Genomic_DNA"/>
</dbReference>
<dbReference type="PATRIC" id="fig|742742.3.peg.386"/>
<dbReference type="GeneID" id="62758184"/>
<dbReference type="HOGENOM" id="CLU_1238485_0_0_11"/>
<evidence type="ECO:0000313" key="1">
    <source>
        <dbReference type="EMBL" id="EGX67389.1"/>
    </source>
</evidence>
<comment type="caution">
    <text evidence="1">The sequence shown here is derived from an EMBL/GenBank/DDBJ whole genome shotgun (WGS) entry which is preliminary data.</text>
</comment>
<dbReference type="STRING" id="742742.HMPREF9452_00401"/>
<proteinExistence type="predicted"/>
<name>G1WGD8_9ACTN</name>
<gene>
    <name evidence="1" type="ORF">HMPREF9452_00401</name>
</gene>